<keyword evidence="3" id="KW-0406">Ion transport</keyword>
<dbReference type="Gene3D" id="3.10.580.10">
    <property type="entry name" value="CBS-domain"/>
    <property type="match status" value="1"/>
</dbReference>
<name>A0A3R7LXU4_PENVA</name>
<dbReference type="Proteomes" id="UP000283509">
    <property type="component" value="Unassembled WGS sequence"/>
</dbReference>
<evidence type="ECO:0000256" key="3">
    <source>
        <dbReference type="ARBA" id="ARBA00023065"/>
    </source>
</evidence>
<evidence type="ECO:0000313" key="9">
    <source>
        <dbReference type="Proteomes" id="UP000283509"/>
    </source>
</evidence>
<keyword evidence="5" id="KW-0868">Chloride</keyword>
<dbReference type="InterPro" id="IPR000644">
    <property type="entry name" value="CBS_dom"/>
</dbReference>
<dbReference type="OrthoDB" id="428525at2759"/>
<protein>
    <submittedName>
        <fullName evidence="8">Putative H(+)/Cl(-) exchange transporter 7</fullName>
    </submittedName>
</protein>
<dbReference type="PROSITE" id="PS51371">
    <property type="entry name" value="CBS"/>
    <property type="match status" value="1"/>
</dbReference>
<evidence type="ECO:0000256" key="1">
    <source>
        <dbReference type="ARBA" id="ARBA00022448"/>
    </source>
</evidence>
<dbReference type="STRING" id="6689.A0A3R7LXU4"/>
<dbReference type="InterPro" id="IPR051280">
    <property type="entry name" value="Cl-channel/antiporter"/>
</dbReference>
<dbReference type="InterPro" id="IPR046342">
    <property type="entry name" value="CBS_dom_sf"/>
</dbReference>
<keyword evidence="4 6" id="KW-0129">CBS domain</keyword>
<accession>A0A3R7LXU4</accession>
<dbReference type="EMBL" id="QCYY01002992">
    <property type="protein sequence ID" value="ROT66083.1"/>
    <property type="molecule type" value="Genomic_DNA"/>
</dbReference>
<dbReference type="GO" id="GO:0005765">
    <property type="term" value="C:lysosomal membrane"/>
    <property type="evidence" value="ECO:0007669"/>
    <property type="project" value="TreeGrafter"/>
</dbReference>
<dbReference type="PANTHER" id="PTHR11689">
    <property type="entry name" value="CHLORIDE CHANNEL PROTEIN CLC FAMILY MEMBER"/>
    <property type="match status" value="1"/>
</dbReference>
<organism evidence="8 9">
    <name type="scientific">Penaeus vannamei</name>
    <name type="common">Whiteleg shrimp</name>
    <name type="synonym">Litopenaeus vannamei</name>
    <dbReference type="NCBI Taxonomy" id="6689"/>
    <lineage>
        <taxon>Eukaryota</taxon>
        <taxon>Metazoa</taxon>
        <taxon>Ecdysozoa</taxon>
        <taxon>Arthropoda</taxon>
        <taxon>Crustacea</taxon>
        <taxon>Multicrustacea</taxon>
        <taxon>Malacostraca</taxon>
        <taxon>Eumalacostraca</taxon>
        <taxon>Eucarida</taxon>
        <taxon>Decapoda</taxon>
        <taxon>Dendrobranchiata</taxon>
        <taxon>Penaeoidea</taxon>
        <taxon>Penaeidae</taxon>
        <taxon>Penaeus</taxon>
    </lineage>
</organism>
<dbReference type="SMART" id="SM00116">
    <property type="entry name" value="CBS"/>
    <property type="match status" value="1"/>
</dbReference>
<sequence>MFPVVDFFPLGSNERYFKSFGTLRGLILRSQLTVLLKHKIFNENAEIWQDGKVDIHLFRLSYPRYYTLDQVNLDQADMNSTVDLRPFINPSPYSVMACTALPRVFNLFRALGLRHLIVINDNNEVVGMVTRKDLVKYRVWKHRGQMGLEELVIYNNV</sequence>
<evidence type="ECO:0000256" key="4">
    <source>
        <dbReference type="ARBA" id="ARBA00023122"/>
    </source>
</evidence>
<dbReference type="AlphaFoldDB" id="A0A3R7LXU4"/>
<evidence type="ECO:0000256" key="2">
    <source>
        <dbReference type="ARBA" id="ARBA00022737"/>
    </source>
</evidence>
<comment type="caution">
    <text evidence="8">The sequence shown here is derived from an EMBL/GenBank/DDBJ whole genome shotgun (WGS) entry which is preliminary data.</text>
</comment>
<reference evidence="8 9" key="1">
    <citation type="submission" date="2018-04" db="EMBL/GenBank/DDBJ databases">
        <authorList>
            <person name="Zhang X."/>
            <person name="Yuan J."/>
            <person name="Li F."/>
            <person name="Xiang J."/>
        </authorList>
    </citation>
    <scope>NUCLEOTIDE SEQUENCE [LARGE SCALE GENOMIC DNA]</scope>
    <source>
        <tissue evidence="8">Muscle</tissue>
    </source>
</reference>
<dbReference type="Pfam" id="PF00571">
    <property type="entry name" value="CBS"/>
    <property type="match status" value="1"/>
</dbReference>
<keyword evidence="2" id="KW-0677">Repeat</keyword>
<reference evidence="8 9" key="2">
    <citation type="submission" date="2019-01" db="EMBL/GenBank/DDBJ databases">
        <title>The decoding of complex shrimp genome reveals the adaptation for benthos swimmer, frequently molting mechanism and breeding impact on genome.</title>
        <authorList>
            <person name="Sun Y."/>
            <person name="Gao Y."/>
            <person name="Yu Y."/>
        </authorList>
    </citation>
    <scope>NUCLEOTIDE SEQUENCE [LARGE SCALE GENOMIC DNA]</scope>
    <source>
        <tissue evidence="8">Muscle</tissue>
    </source>
</reference>
<evidence type="ECO:0000256" key="6">
    <source>
        <dbReference type="PROSITE-ProRule" id="PRU00703"/>
    </source>
</evidence>
<keyword evidence="1" id="KW-0813">Transport</keyword>
<dbReference type="PANTHER" id="PTHR11689:SF136">
    <property type="entry name" value="H(+)_CL(-) EXCHANGE TRANSPORTER 7"/>
    <property type="match status" value="1"/>
</dbReference>
<dbReference type="CDD" id="cd04591">
    <property type="entry name" value="CBS_pair_voltage-gated_CLC_euk_bac"/>
    <property type="match status" value="1"/>
</dbReference>
<evidence type="ECO:0000313" key="8">
    <source>
        <dbReference type="EMBL" id="ROT66083.1"/>
    </source>
</evidence>
<evidence type="ECO:0000256" key="5">
    <source>
        <dbReference type="ARBA" id="ARBA00023214"/>
    </source>
</evidence>
<keyword evidence="9" id="KW-1185">Reference proteome</keyword>
<dbReference type="GO" id="GO:0015108">
    <property type="term" value="F:chloride transmembrane transporter activity"/>
    <property type="evidence" value="ECO:0007669"/>
    <property type="project" value="TreeGrafter"/>
</dbReference>
<proteinExistence type="predicted"/>
<gene>
    <name evidence="8" type="ORF">C7M84_015916</name>
</gene>
<dbReference type="SUPFAM" id="SSF54631">
    <property type="entry name" value="CBS-domain pair"/>
    <property type="match status" value="1"/>
</dbReference>
<evidence type="ECO:0000259" key="7">
    <source>
        <dbReference type="PROSITE" id="PS51371"/>
    </source>
</evidence>
<feature type="domain" description="CBS" evidence="7">
    <location>
        <begin position="88"/>
        <end position="146"/>
    </location>
</feature>